<proteinExistence type="inferred from homology"/>
<dbReference type="PANTHER" id="PTHR43047:SF72">
    <property type="entry name" value="OSMOSENSING HISTIDINE PROTEIN KINASE SLN1"/>
    <property type="match status" value="1"/>
</dbReference>
<keyword evidence="9" id="KW-0902">Two-component regulatory system</keyword>
<dbReference type="Gene3D" id="3.30.450.20">
    <property type="entry name" value="PAS domain"/>
    <property type="match status" value="2"/>
</dbReference>
<dbReference type="Gene3D" id="1.10.287.130">
    <property type="match status" value="1"/>
</dbReference>
<dbReference type="PROSITE" id="PS50113">
    <property type="entry name" value="PAC"/>
    <property type="match status" value="2"/>
</dbReference>
<evidence type="ECO:0000256" key="7">
    <source>
        <dbReference type="ARBA" id="ARBA00022777"/>
    </source>
</evidence>
<dbReference type="SUPFAM" id="SSF55785">
    <property type="entry name" value="PYP-like sensor domain (PAS domain)"/>
    <property type="match status" value="2"/>
</dbReference>
<dbReference type="SUPFAM" id="SSF55874">
    <property type="entry name" value="ATPase domain of HSP90 chaperone/DNA topoisomerase II/histidine kinase"/>
    <property type="match status" value="1"/>
</dbReference>
<reference evidence="14" key="1">
    <citation type="submission" date="2019-10" db="EMBL/GenBank/DDBJ databases">
        <title>Description of Paenibacillus glebae sp. nov.</title>
        <authorList>
            <person name="Carlier A."/>
            <person name="Qi S."/>
        </authorList>
    </citation>
    <scope>NUCLEOTIDE SEQUENCE</scope>
    <source>
        <strain evidence="14">LMG 31456</strain>
    </source>
</reference>
<feature type="domain" description="PAC" evidence="13">
    <location>
        <begin position="207"/>
        <end position="259"/>
    </location>
</feature>
<dbReference type="SMART" id="SM00387">
    <property type="entry name" value="HATPase_c"/>
    <property type="match status" value="1"/>
</dbReference>
<dbReference type="InterPro" id="IPR036890">
    <property type="entry name" value="HATPase_C_sf"/>
</dbReference>
<evidence type="ECO:0000259" key="11">
    <source>
        <dbReference type="PROSITE" id="PS50109"/>
    </source>
</evidence>
<keyword evidence="8" id="KW-0067">ATP-binding</keyword>
<dbReference type="SMART" id="SM00086">
    <property type="entry name" value="PAC"/>
    <property type="match status" value="2"/>
</dbReference>
<evidence type="ECO:0000256" key="4">
    <source>
        <dbReference type="ARBA" id="ARBA00022553"/>
    </source>
</evidence>
<dbReference type="RefSeq" id="WP_171651440.1">
    <property type="nucleotide sequence ID" value="NZ_WHOD01000045.1"/>
</dbReference>
<evidence type="ECO:0000256" key="1">
    <source>
        <dbReference type="ARBA" id="ARBA00000085"/>
    </source>
</evidence>
<dbReference type="CDD" id="cd00130">
    <property type="entry name" value="PAS"/>
    <property type="match status" value="2"/>
</dbReference>
<dbReference type="InterPro" id="IPR000700">
    <property type="entry name" value="PAS-assoc_C"/>
</dbReference>
<evidence type="ECO:0000313" key="15">
    <source>
        <dbReference type="Proteomes" id="UP000641588"/>
    </source>
</evidence>
<keyword evidence="5" id="KW-0808">Transferase</keyword>
<feature type="domain" description="PAS" evidence="12">
    <location>
        <begin position="125"/>
        <end position="192"/>
    </location>
</feature>
<evidence type="ECO:0000259" key="13">
    <source>
        <dbReference type="PROSITE" id="PS50113"/>
    </source>
</evidence>
<dbReference type="AlphaFoldDB" id="A0A972GMY5"/>
<protein>
    <recommendedName>
        <fullName evidence="10">Circadian input-output histidine kinase CikA</fullName>
        <ecNumber evidence="3">2.7.13.3</ecNumber>
    </recommendedName>
</protein>
<evidence type="ECO:0000256" key="6">
    <source>
        <dbReference type="ARBA" id="ARBA00022741"/>
    </source>
</evidence>
<dbReference type="Pfam" id="PF02518">
    <property type="entry name" value="HATPase_c"/>
    <property type="match status" value="1"/>
</dbReference>
<dbReference type="InterPro" id="IPR005467">
    <property type="entry name" value="His_kinase_dom"/>
</dbReference>
<dbReference type="CDD" id="cd16922">
    <property type="entry name" value="HATPase_EvgS-ArcB-TorS-like"/>
    <property type="match status" value="1"/>
</dbReference>
<organism evidence="14 15">
    <name type="scientific">Paenibacillus foliorum</name>
    <dbReference type="NCBI Taxonomy" id="2654974"/>
    <lineage>
        <taxon>Bacteria</taxon>
        <taxon>Bacillati</taxon>
        <taxon>Bacillota</taxon>
        <taxon>Bacilli</taxon>
        <taxon>Bacillales</taxon>
        <taxon>Paenibacillaceae</taxon>
        <taxon>Paenibacillus</taxon>
    </lineage>
</organism>
<evidence type="ECO:0000256" key="5">
    <source>
        <dbReference type="ARBA" id="ARBA00022679"/>
    </source>
</evidence>
<dbReference type="EC" id="2.7.13.3" evidence="3"/>
<dbReference type="Proteomes" id="UP000641588">
    <property type="component" value="Unassembled WGS sequence"/>
</dbReference>
<dbReference type="SMART" id="SM00091">
    <property type="entry name" value="PAS"/>
    <property type="match status" value="2"/>
</dbReference>
<feature type="domain" description="PAS" evidence="12">
    <location>
        <begin position="21"/>
        <end position="63"/>
    </location>
</feature>
<dbReference type="PROSITE" id="PS50109">
    <property type="entry name" value="HIS_KIN"/>
    <property type="match status" value="1"/>
</dbReference>
<dbReference type="PROSITE" id="PS50112">
    <property type="entry name" value="PAS"/>
    <property type="match status" value="2"/>
</dbReference>
<dbReference type="PANTHER" id="PTHR43047">
    <property type="entry name" value="TWO-COMPONENT HISTIDINE PROTEIN KINASE"/>
    <property type="match status" value="1"/>
</dbReference>
<dbReference type="InterPro" id="IPR035965">
    <property type="entry name" value="PAS-like_dom_sf"/>
</dbReference>
<accession>A0A972GMY5</accession>
<dbReference type="InterPro" id="IPR003661">
    <property type="entry name" value="HisK_dim/P_dom"/>
</dbReference>
<dbReference type="SMART" id="SM00388">
    <property type="entry name" value="HisKA"/>
    <property type="match status" value="1"/>
</dbReference>
<dbReference type="FunFam" id="3.30.565.10:FF:000010">
    <property type="entry name" value="Sensor histidine kinase RcsC"/>
    <property type="match status" value="1"/>
</dbReference>
<dbReference type="Gene3D" id="3.30.565.10">
    <property type="entry name" value="Histidine kinase-like ATPase, C-terminal domain"/>
    <property type="match status" value="1"/>
</dbReference>
<comment type="caution">
    <text evidence="14">The sequence shown here is derived from an EMBL/GenBank/DDBJ whole genome shotgun (WGS) entry which is preliminary data.</text>
</comment>
<keyword evidence="7" id="KW-0418">Kinase</keyword>
<dbReference type="InterPro" id="IPR000014">
    <property type="entry name" value="PAS"/>
</dbReference>
<dbReference type="InterPro" id="IPR001610">
    <property type="entry name" value="PAC"/>
</dbReference>
<gene>
    <name evidence="14" type="ORF">GC093_08395</name>
</gene>
<dbReference type="InterPro" id="IPR004358">
    <property type="entry name" value="Sig_transdc_His_kin-like_C"/>
</dbReference>
<dbReference type="Pfam" id="PF13426">
    <property type="entry name" value="PAS_9"/>
    <property type="match status" value="2"/>
</dbReference>
<dbReference type="Pfam" id="PF00512">
    <property type="entry name" value="HisKA"/>
    <property type="match status" value="1"/>
</dbReference>
<feature type="domain" description="PAC" evidence="13">
    <location>
        <begin position="79"/>
        <end position="131"/>
    </location>
</feature>
<dbReference type="InterPro" id="IPR003594">
    <property type="entry name" value="HATPase_dom"/>
</dbReference>
<keyword evidence="4" id="KW-0597">Phosphoprotein</keyword>
<evidence type="ECO:0000256" key="2">
    <source>
        <dbReference type="ARBA" id="ARBA00006402"/>
    </source>
</evidence>
<dbReference type="GO" id="GO:0005524">
    <property type="term" value="F:ATP binding"/>
    <property type="evidence" value="ECO:0007669"/>
    <property type="project" value="UniProtKB-KW"/>
</dbReference>
<dbReference type="CDD" id="cd00082">
    <property type="entry name" value="HisKA"/>
    <property type="match status" value="1"/>
</dbReference>
<comment type="catalytic activity">
    <reaction evidence="1">
        <text>ATP + protein L-histidine = ADP + protein N-phospho-L-histidine.</text>
        <dbReference type="EC" id="2.7.13.3"/>
    </reaction>
</comment>
<name>A0A972GMY5_9BACL</name>
<dbReference type="EMBL" id="WHOD01000045">
    <property type="protein sequence ID" value="NOU93238.1"/>
    <property type="molecule type" value="Genomic_DNA"/>
</dbReference>
<evidence type="ECO:0000256" key="3">
    <source>
        <dbReference type="ARBA" id="ARBA00012438"/>
    </source>
</evidence>
<dbReference type="GO" id="GO:0000155">
    <property type="term" value="F:phosphorelay sensor kinase activity"/>
    <property type="evidence" value="ECO:0007669"/>
    <property type="project" value="InterPro"/>
</dbReference>
<evidence type="ECO:0000256" key="10">
    <source>
        <dbReference type="ARBA" id="ARBA00074306"/>
    </source>
</evidence>
<dbReference type="SUPFAM" id="SSF47384">
    <property type="entry name" value="Homodimeric domain of signal transducing histidine kinase"/>
    <property type="match status" value="1"/>
</dbReference>
<keyword evidence="6" id="KW-0547">Nucleotide-binding</keyword>
<comment type="similarity">
    <text evidence="2">In the N-terminal section; belongs to the phytochrome family.</text>
</comment>
<evidence type="ECO:0000256" key="8">
    <source>
        <dbReference type="ARBA" id="ARBA00022840"/>
    </source>
</evidence>
<feature type="domain" description="Histidine kinase" evidence="11">
    <location>
        <begin position="284"/>
        <end position="504"/>
    </location>
</feature>
<dbReference type="GO" id="GO:0005886">
    <property type="term" value="C:plasma membrane"/>
    <property type="evidence" value="ECO:0007669"/>
    <property type="project" value="TreeGrafter"/>
</dbReference>
<evidence type="ECO:0000256" key="9">
    <source>
        <dbReference type="ARBA" id="ARBA00023012"/>
    </source>
</evidence>
<keyword evidence="15" id="KW-1185">Reference proteome</keyword>
<dbReference type="NCBIfam" id="TIGR00229">
    <property type="entry name" value="sensory_box"/>
    <property type="match status" value="2"/>
</dbReference>
<dbReference type="GO" id="GO:0009927">
    <property type="term" value="F:histidine phosphotransfer kinase activity"/>
    <property type="evidence" value="ECO:0007669"/>
    <property type="project" value="TreeGrafter"/>
</dbReference>
<evidence type="ECO:0000313" key="14">
    <source>
        <dbReference type="EMBL" id="NOU93238.1"/>
    </source>
</evidence>
<sequence>MFTVIKDVRHALAALEESFIVSVTDEKGIITFVNDNFCDISKFEKSELIGLTHNKINSGFHPQAYFKNLWETISKGIVWKGEMKNRAKDGSEYWLDMTLVPFVNDHGNVYQYVAFGSEITNRKKKEESLTKTMEDLWDIENALDESSIVAITDNNGVISYVNDKFCEISKYNREELIGKTHRVINSGYHPRSFFETMWETIKQGFVWKGEVKNRAKDGSEYWMNTTIVPFLDDKGIPHQFISIRTDITNRVKAETALAERTEQLAKAHDEAIKANMIKSQFLANMSHELRTPLNAIIGYSEMLQEEAEEIGEATFVEDLGKISKAGNHLLALINDILDISKIEAGKMELHLEICDLPALIMDVMTTFTPIVKGRGNRIETRCVEGVITTDETKLRQILINLLSNANKFTETGNISFDVYRETRGNQEGYSFRVQDTGIGMTPPQIEKLFQPFSQADASTTRKYGGTGLGLAISQSFSHIMGGDITVDSEFGVGTTFICWLPDHPEGDDMASILTVW</sequence>
<dbReference type="PRINTS" id="PR00344">
    <property type="entry name" value="BCTRLSENSOR"/>
</dbReference>
<dbReference type="InterPro" id="IPR036097">
    <property type="entry name" value="HisK_dim/P_sf"/>
</dbReference>
<evidence type="ECO:0000259" key="12">
    <source>
        <dbReference type="PROSITE" id="PS50112"/>
    </source>
</evidence>